<proteinExistence type="predicted"/>
<name>A0A381N1M1_9ZZZZ</name>
<protein>
    <submittedName>
        <fullName evidence="1">Uncharacterized protein</fullName>
    </submittedName>
</protein>
<gene>
    <name evidence="1" type="ORF">METZ01_LOCUS798</name>
</gene>
<dbReference type="EMBL" id="UINC01000044">
    <property type="protein sequence ID" value="SUZ47944.1"/>
    <property type="molecule type" value="Genomic_DNA"/>
</dbReference>
<accession>A0A381N1M1</accession>
<dbReference type="AlphaFoldDB" id="A0A381N1M1"/>
<organism evidence="1">
    <name type="scientific">marine metagenome</name>
    <dbReference type="NCBI Taxonomy" id="408172"/>
    <lineage>
        <taxon>unclassified sequences</taxon>
        <taxon>metagenomes</taxon>
        <taxon>ecological metagenomes</taxon>
    </lineage>
</organism>
<sequence>MALLKFSNAFLLLPNRKYDSPLSEKFLSFFKFKIIAES</sequence>
<evidence type="ECO:0000313" key="1">
    <source>
        <dbReference type="EMBL" id="SUZ47944.1"/>
    </source>
</evidence>
<reference evidence="1" key="1">
    <citation type="submission" date="2018-05" db="EMBL/GenBank/DDBJ databases">
        <authorList>
            <person name="Lanie J.A."/>
            <person name="Ng W.-L."/>
            <person name="Kazmierczak K.M."/>
            <person name="Andrzejewski T.M."/>
            <person name="Davidsen T.M."/>
            <person name="Wayne K.J."/>
            <person name="Tettelin H."/>
            <person name="Glass J.I."/>
            <person name="Rusch D."/>
            <person name="Podicherti R."/>
            <person name="Tsui H.-C.T."/>
            <person name="Winkler M.E."/>
        </authorList>
    </citation>
    <scope>NUCLEOTIDE SEQUENCE</scope>
</reference>